<gene>
    <name evidence="12" type="ORF">BJZ21_002037</name>
</gene>
<evidence type="ECO:0000256" key="2">
    <source>
        <dbReference type="ARBA" id="ARBA00022475"/>
    </source>
</evidence>
<evidence type="ECO:0000256" key="7">
    <source>
        <dbReference type="PROSITE-ProRule" id="PRU00703"/>
    </source>
</evidence>
<evidence type="ECO:0000256" key="8">
    <source>
        <dbReference type="PROSITE-ProRule" id="PRU01193"/>
    </source>
</evidence>
<dbReference type="PROSITE" id="PS51846">
    <property type="entry name" value="CNNM"/>
    <property type="match status" value="1"/>
</dbReference>
<dbReference type="PANTHER" id="PTHR43099:SF5">
    <property type="entry name" value="HLYC_CORC FAMILY TRANSPORTER"/>
    <property type="match status" value="1"/>
</dbReference>
<dbReference type="Pfam" id="PF00571">
    <property type="entry name" value="CBS"/>
    <property type="match status" value="2"/>
</dbReference>
<keyword evidence="2" id="KW-1003">Cell membrane</keyword>
<feature type="domain" description="CNNM transmembrane" evidence="11">
    <location>
        <begin position="1"/>
        <end position="202"/>
    </location>
</feature>
<dbReference type="CDD" id="cd04590">
    <property type="entry name" value="CBS_pair_CorC_HlyC_assoc"/>
    <property type="match status" value="1"/>
</dbReference>
<dbReference type="SUPFAM" id="SSF54631">
    <property type="entry name" value="CBS-domain pair"/>
    <property type="match status" value="1"/>
</dbReference>
<reference evidence="12 13" key="1">
    <citation type="submission" date="2020-07" db="EMBL/GenBank/DDBJ databases">
        <title>Sequencing the genomes of 1000 actinobacteria strains.</title>
        <authorList>
            <person name="Klenk H.-P."/>
        </authorList>
    </citation>
    <scope>NUCLEOTIDE SEQUENCE [LARGE SCALE GENOMIC DNA]</scope>
    <source>
        <strain evidence="12 13">DSM 21350</strain>
    </source>
</reference>
<sequence length="349" mass="37517">MSPVAAIPVAVLLLLGNAFFVAAEFALVSARRDQIEPLAEEGSRAARSTLRAMENMSLVIGVNQLGITVCSLVLGAVAEPAVAHLLEPLLHLAHVPESFLHPVAFVIGLAIVVYLHVVTGEMIPKNLALAGPDRAALLLGPPIWFVVTLLRPVISVINRVASAFLRLADVRLMDEVSSSFTREEVAALVEESRGEGLLEADEYDRLAGALGFTEKTVAAVLMPADTLATVRRGTSAADVEALCASTGFSRFPVEGENEELLGYLHIKDVIEPDETRREQPVDDKWIRPFATVGVDDFLHDALETLQRRGAHMARVVDAAGATLGLATLEDVIEELVGEIRDAAHLEEHV</sequence>
<dbReference type="Proteomes" id="UP000535511">
    <property type="component" value="Unassembled WGS sequence"/>
</dbReference>
<dbReference type="PROSITE" id="PS51371">
    <property type="entry name" value="CBS"/>
    <property type="match status" value="2"/>
</dbReference>
<proteinExistence type="predicted"/>
<organism evidence="12 13">
    <name type="scientific">Nocardioides panaciterrulae</name>
    <dbReference type="NCBI Taxonomy" id="661492"/>
    <lineage>
        <taxon>Bacteria</taxon>
        <taxon>Bacillati</taxon>
        <taxon>Actinomycetota</taxon>
        <taxon>Actinomycetes</taxon>
        <taxon>Propionibacteriales</taxon>
        <taxon>Nocardioidaceae</taxon>
        <taxon>Nocardioides</taxon>
    </lineage>
</organism>
<feature type="transmembrane region" description="Helical" evidence="9">
    <location>
        <begin position="135"/>
        <end position="154"/>
    </location>
</feature>
<dbReference type="Gene3D" id="3.10.580.10">
    <property type="entry name" value="CBS-domain"/>
    <property type="match status" value="1"/>
</dbReference>
<name>A0A7Y9E6F0_9ACTN</name>
<evidence type="ECO:0000256" key="5">
    <source>
        <dbReference type="ARBA" id="ARBA00022989"/>
    </source>
</evidence>
<keyword evidence="3 8" id="KW-0812">Transmembrane</keyword>
<dbReference type="InterPro" id="IPR044751">
    <property type="entry name" value="Ion_transp-like_CBS"/>
</dbReference>
<dbReference type="InterPro" id="IPR002550">
    <property type="entry name" value="CNNM"/>
</dbReference>
<feature type="domain" description="CBS" evidence="10">
    <location>
        <begin position="222"/>
        <end position="281"/>
    </location>
</feature>
<keyword evidence="7" id="KW-0129">CBS domain</keyword>
<comment type="subcellular location">
    <subcellularLocation>
        <location evidence="1">Cell membrane</location>
        <topology evidence="1">Multi-pass membrane protein</topology>
    </subcellularLocation>
</comment>
<evidence type="ECO:0000256" key="6">
    <source>
        <dbReference type="ARBA" id="ARBA00023136"/>
    </source>
</evidence>
<evidence type="ECO:0000256" key="9">
    <source>
        <dbReference type="SAM" id="Phobius"/>
    </source>
</evidence>
<evidence type="ECO:0000256" key="4">
    <source>
        <dbReference type="ARBA" id="ARBA00022737"/>
    </source>
</evidence>
<feature type="transmembrane region" description="Helical" evidence="9">
    <location>
        <begin position="57"/>
        <end position="78"/>
    </location>
</feature>
<keyword evidence="4" id="KW-0677">Repeat</keyword>
<dbReference type="EMBL" id="JACCBG010000001">
    <property type="protein sequence ID" value="NYD41954.1"/>
    <property type="molecule type" value="Genomic_DNA"/>
</dbReference>
<keyword evidence="13" id="KW-1185">Reference proteome</keyword>
<dbReference type="Pfam" id="PF01595">
    <property type="entry name" value="CNNM"/>
    <property type="match status" value="1"/>
</dbReference>
<dbReference type="InterPro" id="IPR046342">
    <property type="entry name" value="CBS_dom_sf"/>
</dbReference>
<keyword evidence="5 8" id="KW-1133">Transmembrane helix</keyword>
<feature type="transmembrane region" description="Helical" evidence="9">
    <location>
        <begin position="98"/>
        <end position="123"/>
    </location>
</feature>
<keyword evidence="6 8" id="KW-0472">Membrane</keyword>
<protein>
    <submittedName>
        <fullName evidence="12">CBS domain containing-hemolysin-like protein</fullName>
    </submittedName>
</protein>
<accession>A0A7Y9E6F0</accession>
<dbReference type="AlphaFoldDB" id="A0A7Y9E6F0"/>
<dbReference type="InterPro" id="IPR000644">
    <property type="entry name" value="CBS_dom"/>
</dbReference>
<dbReference type="RefSeq" id="WP_179663630.1">
    <property type="nucleotide sequence ID" value="NZ_JACCBG010000001.1"/>
</dbReference>
<dbReference type="PANTHER" id="PTHR43099">
    <property type="entry name" value="UPF0053 PROTEIN YRKA"/>
    <property type="match status" value="1"/>
</dbReference>
<feature type="domain" description="CBS" evidence="10">
    <location>
        <begin position="285"/>
        <end position="342"/>
    </location>
</feature>
<dbReference type="GO" id="GO:0005886">
    <property type="term" value="C:plasma membrane"/>
    <property type="evidence" value="ECO:0007669"/>
    <property type="project" value="UniProtKB-SubCell"/>
</dbReference>
<evidence type="ECO:0000313" key="12">
    <source>
        <dbReference type="EMBL" id="NYD41954.1"/>
    </source>
</evidence>
<evidence type="ECO:0000256" key="3">
    <source>
        <dbReference type="ARBA" id="ARBA00022692"/>
    </source>
</evidence>
<evidence type="ECO:0000259" key="11">
    <source>
        <dbReference type="PROSITE" id="PS51846"/>
    </source>
</evidence>
<evidence type="ECO:0000259" key="10">
    <source>
        <dbReference type="PROSITE" id="PS51371"/>
    </source>
</evidence>
<evidence type="ECO:0000256" key="1">
    <source>
        <dbReference type="ARBA" id="ARBA00004651"/>
    </source>
</evidence>
<comment type="caution">
    <text evidence="12">The sequence shown here is derived from an EMBL/GenBank/DDBJ whole genome shotgun (WGS) entry which is preliminary data.</text>
</comment>
<feature type="transmembrane region" description="Helical" evidence="9">
    <location>
        <begin position="6"/>
        <end position="28"/>
    </location>
</feature>
<evidence type="ECO:0000313" key="13">
    <source>
        <dbReference type="Proteomes" id="UP000535511"/>
    </source>
</evidence>
<dbReference type="InterPro" id="IPR051676">
    <property type="entry name" value="UPF0053_domain"/>
</dbReference>